<dbReference type="Pfam" id="PF00152">
    <property type="entry name" value="tRNA-synt_2"/>
    <property type="match status" value="1"/>
</dbReference>
<dbReference type="InterPro" id="IPR004365">
    <property type="entry name" value="NA-bd_OB_tRNA"/>
</dbReference>
<dbReference type="GO" id="GO:0003676">
    <property type="term" value="F:nucleic acid binding"/>
    <property type="evidence" value="ECO:0007669"/>
    <property type="project" value="InterPro"/>
</dbReference>
<dbReference type="CDD" id="cd04317">
    <property type="entry name" value="EcAspRS_like_N"/>
    <property type="match status" value="1"/>
</dbReference>
<accession>A0A1F7YS47</accession>
<dbReference type="PANTHER" id="PTHR22594:SF5">
    <property type="entry name" value="ASPARTATE--TRNA LIGASE, MITOCHONDRIAL"/>
    <property type="match status" value="1"/>
</dbReference>
<feature type="site" description="Important for tRNA non-discrimination" evidence="7">
    <location>
        <position position="29"/>
    </location>
</feature>
<evidence type="ECO:0000256" key="1">
    <source>
        <dbReference type="ARBA" id="ARBA00006303"/>
    </source>
</evidence>
<keyword evidence="2 7" id="KW-0436">Ligase</keyword>
<comment type="caution">
    <text evidence="9">The sequence shown here is derived from an EMBL/GenBank/DDBJ whole genome shotgun (WGS) entry which is preliminary data.</text>
</comment>
<dbReference type="SUPFAM" id="SSF55681">
    <property type="entry name" value="Class II aaRS and biotin synthetases"/>
    <property type="match status" value="1"/>
</dbReference>
<comment type="catalytic activity">
    <reaction evidence="7">
        <text>tRNA(Asx) + L-aspartate + ATP = L-aspartyl-tRNA(Asx) + AMP + diphosphate</text>
        <dbReference type="Rhea" id="RHEA:18349"/>
        <dbReference type="Rhea" id="RHEA-COMP:9710"/>
        <dbReference type="Rhea" id="RHEA-COMP:9711"/>
        <dbReference type="ChEBI" id="CHEBI:29991"/>
        <dbReference type="ChEBI" id="CHEBI:30616"/>
        <dbReference type="ChEBI" id="CHEBI:33019"/>
        <dbReference type="ChEBI" id="CHEBI:78442"/>
        <dbReference type="ChEBI" id="CHEBI:78516"/>
        <dbReference type="ChEBI" id="CHEBI:456215"/>
        <dbReference type="EC" id="6.1.1.23"/>
    </reaction>
</comment>
<evidence type="ECO:0000256" key="6">
    <source>
        <dbReference type="ARBA" id="ARBA00023146"/>
    </source>
</evidence>
<dbReference type="EC" id="6.1.1.23" evidence="7"/>
<dbReference type="InterPro" id="IPR004115">
    <property type="entry name" value="GAD-like_sf"/>
</dbReference>
<dbReference type="EMBL" id="MGGM01000004">
    <property type="protein sequence ID" value="OGM30114.1"/>
    <property type="molecule type" value="Genomic_DNA"/>
</dbReference>
<dbReference type="Gene3D" id="3.30.1360.30">
    <property type="entry name" value="GAD-like domain"/>
    <property type="match status" value="1"/>
</dbReference>
<reference evidence="9 10" key="1">
    <citation type="journal article" date="2016" name="Nat. Commun.">
        <title>Thousands of microbial genomes shed light on interconnected biogeochemical processes in an aquifer system.</title>
        <authorList>
            <person name="Anantharaman K."/>
            <person name="Brown C.T."/>
            <person name="Hug L.A."/>
            <person name="Sharon I."/>
            <person name="Castelle C.J."/>
            <person name="Probst A.J."/>
            <person name="Thomas B.C."/>
            <person name="Singh A."/>
            <person name="Wilkins M.J."/>
            <person name="Karaoz U."/>
            <person name="Brodie E.L."/>
            <person name="Williams K.H."/>
            <person name="Hubbard S.S."/>
            <person name="Banfield J.F."/>
        </authorList>
    </citation>
    <scope>NUCLEOTIDE SEQUENCE [LARGE SCALE GENOMIC DNA]</scope>
</reference>
<comment type="similarity">
    <text evidence="1 7">Belongs to the class-II aminoacyl-tRNA synthetase family. Type 1 subfamily.</text>
</comment>
<feature type="binding site" evidence="7">
    <location>
        <begin position="211"/>
        <end position="213"/>
    </location>
    <ligand>
        <name>ATP</name>
        <dbReference type="ChEBI" id="CHEBI:30616"/>
    </ligand>
</feature>
<evidence type="ECO:0000313" key="9">
    <source>
        <dbReference type="EMBL" id="OGM30114.1"/>
    </source>
</evidence>
<proteinExistence type="inferred from homology"/>
<keyword evidence="7" id="KW-0963">Cytoplasm</keyword>
<keyword evidence="5 7" id="KW-0648">Protein biosynthesis</keyword>
<feature type="binding site" evidence="7">
    <location>
        <position position="165"/>
    </location>
    <ligand>
        <name>L-aspartate</name>
        <dbReference type="ChEBI" id="CHEBI:29991"/>
    </ligand>
</feature>
<dbReference type="InterPro" id="IPR002312">
    <property type="entry name" value="Asp/Asn-tRNA-synth_IIb"/>
</dbReference>
<feature type="binding site" evidence="7">
    <location>
        <position position="360"/>
    </location>
    <ligand>
        <name>ATP</name>
        <dbReference type="ChEBI" id="CHEBI:30616"/>
    </ligand>
</feature>
<feature type="binding site" evidence="7">
    <location>
        <position position="211"/>
    </location>
    <ligand>
        <name>L-aspartate</name>
        <dbReference type="ChEBI" id="CHEBI:29991"/>
    </ligand>
</feature>
<name>A0A1F7YS47_9BACT</name>
<evidence type="ECO:0000256" key="4">
    <source>
        <dbReference type="ARBA" id="ARBA00022840"/>
    </source>
</evidence>
<protein>
    <recommendedName>
        <fullName evidence="7">Aspartate--tRNA(Asp/Asn) ligase</fullName>
        <ecNumber evidence="7">6.1.1.23</ecNumber>
    </recommendedName>
    <alternativeName>
        <fullName evidence="7">Aspartyl-tRNA synthetase</fullName>
        <shortName evidence="7">AspRS</shortName>
    </alternativeName>
    <alternativeName>
        <fullName evidence="7">Non-discriminating aspartyl-tRNA synthetase</fullName>
        <shortName evidence="7">ND-AspRS</shortName>
    </alternativeName>
</protein>
<dbReference type="GO" id="GO:0005737">
    <property type="term" value="C:cytoplasm"/>
    <property type="evidence" value="ECO:0007669"/>
    <property type="project" value="UniProtKB-SubCell"/>
</dbReference>
<dbReference type="InterPro" id="IPR004364">
    <property type="entry name" value="Aa-tRNA-synt_II"/>
</dbReference>
<keyword evidence="3 7" id="KW-0547">Nucleotide-binding</keyword>
<feature type="binding site" evidence="7">
    <location>
        <position position="367"/>
    </location>
    <ligand>
        <name>L-aspartate</name>
        <dbReference type="ChEBI" id="CHEBI:29991"/>
    </ligand>
</feature>
<dbReference type="InterPro" id="IPR047090">
    <property type="entry name" value="AspRS_core"/>
</dbReference>
<keyword evidence="6 7" id="KW-0030">Aminoacyl-tRNA synthetase</keyword>
<dbReference type="PROSITE" id="PS50862">
    <property type="entry name" value="AA_TRNA_LIGASE_II"/>
    <property type="match status" value="1"/>
</dbReference>
<evidence type="ECO:0000313" key="10">
    <source>
        <dbReference type="Proteomes" id="UP000177263"/>
    </source>
</evidence>
<dbReference type="SUPFAM" id="SSF50249">
    <property type="entry name" value="Nucleic acid-binding proteins"/>
    <property type="match status" value="1"/>
</dbReference>
<evidence type="ECO:0000256" key="5">
    <source>
        <dbReference type="ARBA" id="ARBA00022917"/>
    </source>
</evidence>
<keyword evidence="4 7" id="KW-0067">ATP-binding</keyword>
<gene>
    <name evidence="7" type="primary">aspS</name>
    <name evidence="9" type="ORF">A2801_03890</name>
</gene>
<feature type="region of interest" description="Aspartate" evidence="7">
    <location>
        <begin position="189"/>
        <end position="192"/>
    </location>
</feature>
<dbReference type="Pfam" id="PF01336">
    <property type="entry name" value="tRNA_anti-codon"/>
    <property type="match status" value="1"/>
</dbReference>
<evidence type="ECO:0000256" key="2">
    <source>
        <dbReference type="ARBA" id="ARBA00022598"/>
    </source>
</evidence>
<dbReference type="InterPro" id="IPR012340">
    <property type="entry name" value="NA-bd_OB-fold"/>
</dbReference>
<dbReference type="PRINTS" id="PR01042">
    <property type="entry name" value="TRNASYNTHASP"/>
</dbReference>
<dbReference type="AlphaFoldDB" id="A0A1F7YS47"/>
<organism evidence="9 10">
    <name type="scientific">Candidatus Woesebacteria bacterium RIFCSPHIGHO2_01_FULL_41_10</name>
    <dbReference type="NCBI Taxonomy" id="1802500"/>
    <lineage>
        <taxon>Bacteria</taxon>
        <taxon>Candidatus Woeseibacteriota</taxon>
    </lineage>
</organism>
<evidence type="ECO:0000259" key="8">
    <source>
        <dbReference type="PROSITE" id="PS50862"/>
    </source>
</evidence>
<dbReference type="InterPro" id="IPR047089">
    <property type="entry name" value="Asp-tRNA-ligase_1_N"/>
</dbReference>
<dbReference type="NCBIfam" id="TIGR00459">
    <property type="entry name" value="aspS_bact"/>
    <property type="match status" value="1"/>
</dbReference>
<dbReference type="CDD" id="cd00777">
    <property type="entry name" value="AspRS_core"/>
    <property type="match status" value="1"/>
</dbReference>
<dbReference type="STRING" id="1802500.A2801_03890"/>
<feature type="domain" description="Aminoacyl-transfer RNA synthetases class-II family profile" evidence="8">
    <location>
        <begin position="132"/>
        <end position="432"/>
    </location>
</feature>
<dbReference type="GO" id="GO:0006422">
    <property type="term" value="P:aspartyl-tRNA aminoacylation"/>
    <property type="evidence" value="ECO:0007669"/>
    <property type="project" value="UniProtKB-UniRule"/>
</dbReference>
<dbReference type="Gene3D" id="3.30.930.10">
    <property type="entry name" value="Bira Bifunctional Protein, Domain 2"/>
    <property type="match status" value="2"/>
</dbReference>
<dbReference type="Proteomes" id="UP000177263">
    <property type="component" value="Unassembled WGS sequence"/>
</dbReference>
<dbReference type="HAMAP" id="MF_00044">
    <property type="entry name" value="Asp_tRNA_synth_type1"/>
    <property type="match status" value="1"/>
</dbReference>
<dbReference type="Gene3D" id="2.40.50.140">
    <property type="entry name" value="Nucleic acid-binding proteins"/>
    <property type="match status" value="1"/>
</dbReference>
<comment type="subunit">
    <text evidence="7">Homodimer.</text>
</comment>
<dbReference type="GO" id="GO:0004815">
    <property type="term" value="F:aspartate-tRNA ligase activity"/>
    <property type="evidence" value="ECO:0007669"/>
    <property type="project" value="UniProtKB-UniRule"/>
</dbReference>
<dbReference type="InterPro" id="IPR004524">
    <property type="entry name" value="Asp-tRNA-ligase_1"/>
</dbReference>
<evidence type="ECO:0000256" key="3">
    <source>
        <dbReference type="ARBA" id="ARBA00022741"/>
    </source>
</evidence>
<feature type="binding site" evidence="7">
    <location>
        <position position="326"/>
    </location>
    <ligand>
        <name>L-aspartate</name>
        <dbReference type="ChEBI" id="CHEBI:29991"/>
    </ligand>
</feature>
<dbReference type="InterPro" id="IPR045864">
    <property type="entry name" value="aa-tRNA-synth_II/BPL/LPL"/>
</dbReference>
<dbReference type="PANTHER" id="PTHR22594">
    <property type="entry name" value="ASPARTYL/LYSYL-TRNA SYNTHETASE"/>
    <property type="match status" value="1"/>
</dbReference>
<dbReference type="GO" id="GO:0005524">
    <property type="term" value="F:ATP binding"/>
    <property type="evidence" value="ECO:0007669"/>
    <property type="project" value="UniProtKB-UniRule"/>
</dbReference>
<comment type="function">
    <text evidence="7">Aspartyl-tRNA synthetase with relaxed tRNA specificity since it is able to aspartylate not only its cognate tRNA(Asp) but also tRNA(Asn). Reaction proceeds in two steps: L-aspartate is first activated by ATP to form Asp-AMP and then transferred to the acceptor end of tRNA(Asp/Asn).</text>
</comment>
<dbReference type="InterPro" id="IPR006195">
    <property type="entry name" value="aa-tRNA-synth_II"/>
</dbReference>
<feature type="binding site" evidence="7">
    <location>
        <begin position="411"/>
        <end position="414"/>
    </location>
    <ligand>
        <name>ATP</name>
        <dbReference type="ChEBI" id="CHEBI:30616"/>
    </ligand>
</feature>
<comment type="subcellular location">
    <subcellularLocation>
        <location evidence="7">Cytoplasm</location>
    </subcellularLocation>
</comment>
<evidence type="ECO:0000256" key="7">
    <source>
        <dbReference type="HAMAP-Rule" id="MF_00044"/>
    </source>
</evidence>
<sequence>MERTLVHKSPDAVGKKILLKGWVATVRDHGKITFIDLRDRTGIVQCVGSELPKVTPESVVEIQGQVVKRPEKLINKDLDTGKIEIQIADFKVISESRELPIPIDNDGYKIEESVRLKYRYLDLRRARMNKNIKVRSKVAQYVRNWLSEEGFVEIETPVLTKTTPEGARDFLVPSRLQPGNFYALPQSPQQYKQMLMVAGFERYFQIARCFRDEDPRADRAYGEFTQIDIEMSFITQNDILQMIEKMFTEMIYELFPEKKILKSPWPRIPHKESMEKYGTDKPDLRENKDDPNELAFAWTVDFPLFAQQTKDDYFHGSGNAKFAPSHHMFTAPHPDDINLLESDPLRVRGLQHDLVLNGYEVGGGSIRIHQPEIQSKVFDLIGFTDEQKKQFSHMLTAFTYGVPPHGGIAPGLDRLLMAILGEQSVRETIAFPASAGGFTAVVEAPSAATEEQLKELSLQIVKKK</sequence>
<comment type="caution">
    <text evidence="7">Lacks conserved residue(s) required for the propagation of feature annotation.</text>
</comment>
<dbReference type="GO" id="GO:0050560">
    <property type="term" value="F:aspartate-tRNA(Asn) ligase activity"/>
    <property type="evidence" value="ECO:0007669"/>
    <property type="project" value="UniProtKB-EC"/>
</dbReference>